<dbReference type="RefSeq" id="WP_106706312.1">
    <property type="nucleotide sequence ID" value="NZ_PXXU01000012.1"/>
</dbReference>
<dbReference type="EMBL" id="PXXU01000012">
    <property type="protein sequence ID" value="PSJ17860.1"/>
    <property type="molecule type" value="Genomic_DNA"/>
</dbReference>
<accession>A0A2P7NWK6</accession>
<evidence type="ECO:0000313" key="1">
    <source>
        <dbReference type="EMBL" id="PSJ17860.1"/>
    </source>
</evidence>
<dbReference type="OrthoDB" id="9791200at2"/>
<organism evidence="1 2">
    <name type="scientific">Nitrosomonas supralitoralis</name>
    <dbReference type="NCBI Taxonomy" id="2116706"/>
    <lineage>
        <taxon>Bacteria</taxon>
        <taxon>Pseudomonadati</taxon>
        <taxon>Pseudomonadota</taxon>
        <taxon>Betaproteobacteria</taxon>
        <taxon>Nitrosomonadales</taxon>
        <taxon>Nitrosomonadaceae</taxon>
        <taxon>Nitrosomonas</taxon>
    </lineage>
</organism>
<gene>
    <name evidence="1" type="ORF">C7H79_05610</name>
</gene>
<evidence type="ECO:0000313" key="2">
    <source>
        <dbReference type="Proteomes" id="UP000241912"/>
    </source>
</evidence>
<protein>
    <submittedName>
        <fullName evidence="1">Uncharacterized protein</fullName>
    </submittedName>
</protein>
<reference evidence="1 2" key="1">
    <citation type="submission" date="2018-03" db="EMBL/GenBank/DDBJ databases">
        <title>Draft genome of Nitrosomonas supralitoralis APG5.</title>
        <authorList>
            <person name="Urakawa H."/>
            <person name="Lopez J.V."/>
        </authorList>
    </citation>
    <scope>NUCLEOTIDE SEQUENCE [LARGE SCALE GENOMIC DNA]</scope>
    <source>
        <strain evidence="1 2">APG5</strain>
    </source>
</reference>
<sequence>MIEQIYVGIDLDENEGLTHLGRIVRDAWVFSILPESETCAGWSGAQMQSLYEKVYAAWEPYAHLPSRLPDELREKHARLYEQAIINAKKKGWDTELDEDD</sequence>
<keyword evidence="2" id="KW-1185">Reference proteome</keyword>
<dbReference type="AlphaFoldDB" id="A0A2P7NWK6"/>
<comment type="caution">
    <text evidence="1">The sequence shown here is derived from an EMBL/GenBank/DDBJ whole genome shotgun (WGS) entry which is preliminary data.</text>
</comment>
<dbReference type="Proteomes" id="UP000241912">
    <property type="component" value="Unassembled WGS sequence"/>
</dbReference>
<proteinExistence type="predicted"/>
<name>A0A2P7NWK6_9PROT</name>